<keyword evidence="3" id="KW-0343">GTPase activation</keyword>
<dbReference type="GO" id="GO:0005737">
    <property type="term" value="C:cytoplasm"/>
    <property type="evidence" value="ECO:0007669"/>
    <property type="project" value="UniProtKB-SubCell"/>
</dbReference>
<dbReference type="RefSeq" id="XP_013387993.1">
    <property type="nucleotide sequence ID" value="XM_013532539.1"/>
</dbReference>
<dbReference type="GO" id="GO:0005096">
    <property type="term" value="F:GTPase activator activity"/>
    <property type="evidence" value="ECO:0007669"/>
    <property type="project" value="UniProtKB-KW"/>
</dbReference>
<feature type="domain" description="Rab3-GAP regulatory subunit N-terminal" evidence="5">
    <location>
        <begin position="70"/>
        <end position="477"/>
    </location>
</feature>
<sequence>MSIQLGTACCVEDLGNVKKFLFPLTVDTDENQEDSEGDWNDWGWKVEDEEKEEEEGSEDSTGSPGEGHVWLQDCKISLSPANDLLAIGYDEKLVILSQKYTPDEGEMETKFCISWQGVVKQEEGEKITSLLCLPLASQKRSTQGGPDWTCVIVGFTSGYVRFYTETGVLLLSQLLHEKMVQEFKCKTYEPPRHAAASEQHEELTILYPKSLVTIDGFSLFQTLRACRNQVARAAASGSDTITPPPLAYKKWGLQEQDAVTGHVSCGVVTPCAFDQLETASLWGGYSATIKPTPPAAAIYTTTGSGPFVGFFHAMEGSAQPLLSDVAYAVAHKLKSAFLSAASGWFGIKHNTEENKERHKPKVEPATPLFIRSGLPDKHRQGESIVLSPNNNLAAVTDSYGRVLLVDILKGRAVRMWKGYRDAQVGWVQVKEDPHEQSSRLALFLVIYAPRRGLLEVWTAEQGPRVAAFSVSKWCQLLYQSHGMLGLNNVTIRGVKQNHFMCYLLDPHGNLSTVDVPFHLALSDKNSKRARDVHLLKKLKAALRQVQNGTATETELISLLYDIKIASIRQQGLEKILTTRHIPLKVLVSVVSAIVEQIEQQDAVTIDVDSKMLLQFCKGYSELLNAYSMLDSLNAGKQEETVTEKESTEKERDSQQSLQALLSLTQSEVEEVLDLLNKHKQLVADNREHKVKFAADSELTVTQFLNCFTCHIHRTKEDQLADMTYSLNIRHDLNSEMLQKLGSFLFKTCLNGNCEVEDVMDIKLMSKILPEQVMSLLWNHWLSETFQPTACMERLYGLVKAFTERKDLEEVVAETNRTAPWWEKIRAACSSSSHIGPSLMLAQTCRSVSLSVMYLYRKNKDEKAAAEDTDMSEWEAVTLENEKWNILVQQLEDLLLLECLLRWKEADDTSHVTKSADIEVSVNKVLEGGRGIIAEIIAKWASARDIGTKPFLPYVIRTSSDGSDSSITCPKSPETSSHLETDIKDMTDLLHSLHIRFPHSLEQDVLYANCAWEYGVRWNKDPEVVTKLRHSLDFLKLVQNGVLQHGICSLMWQMFFLKKLQAAAKLIEKVGKVPKERLCRKEVGISDLALTGFLANICDFIEIMMQANCDYGEMPILNLEDLWQGVGRSSSSLAELAIDQRNTNYLLLKHHLHLCIVMQAVMTFSMKSVKPLSLFDTKGQNAFFCDLTSHPYIKMDAVDMVILRNREQFAVRVISQAIQMITDPADTERCSCAKTWCLRLCAISDDFCIDADVLRRQYTCELYSSGYDKLAEEALLTVTDHEIMGSQLLLVAGQRLAHFVLGGEPETSAERLSKLSPRLSTWLKTQDSSTLRQVDIPLHDTASLIGHIINQLPEGHSEYELAVELVELIQTLQ</sequence>
<proteinExistence type="inferred from homology"/>
<organism evidence="7 8">
    <name type="scientific">Lingula anatina</name>
    <name type="common">Brachiopod</name>
    <name type="synonym">Lingula unguis</name>
    <dbReference type="NCBI Taxonomy" id="7574"/>
    <lineage>
        <taxon>Eukaryota</taxon>
        <taxon>Metazoa</taxon>
        <taxon>Spiralia</taxon>
        <taxon>Lophotrochozoa</taxon>
        <taxon>Brachiopoda</taxon>
        <taxon>Linguliformea</taxon>
        <taxon>Lingulata</taxon>
        <taxon>Lingulida</taxon>
        <taxon>Linguloidea</taxon>
        <taxon>Lingulidae</taxon>
        <taxon>Lingula</taxon>
    </lineage>
</organism>
<keyword evidence="4" id="KW-0963">Cytoplasm</keyword>
<evidence type="ECO:0000313" key="7">
    <source>
        <dbReference type="Proteomes" id="UP000085678"/>
    </source>
</evidence>
<protein>
    <submittedName>
        <fullName evidence="8">Rab3 GTPase-activating protein non-catalytic subunit</fullName>
    </submittedName>
</protein>
<comment type="subcellular location">
    <subcellularLocation>
        <location evidence="1">Cytoplasm</location>
    </subcellularLocation>
</comment>
<evidence type="ECO:0000256" key="2">
    <source>
        <dbReference type="ARBA" id="ARBA00008153"/>
    </source>
</evidence>
<dbReference type="FunCoup" id="A0A1S3HPL3">
    <property type="interactions" value="1745"/>
</dbReference>
<dbReference type="InterPro" id="IPR026059">
    <property type="entry name" value="Rab3GAP2"/>
</dbReference>
<evidence type="ECO:0000256" key="4">
    <source>
        <dbReference type="ARBA" id="ARBA00022490"/>
    </source>
</evidence>
<dbReference type="KEGG" id="lak:106157050"/>
<evidence type="ECO:0000259" key="6">
    <source>
        <dbReference type="Pfam" id="PF14656"/>
    </source>
</evidence>
<dbReference type="GeneID" id="106157050"/>
<evidence type="ECO:0000259" key="5">
    <source>
        <dbReference type="Pfam" id="PF14655"/>
    </source>
</evidence>
<dbReference type="Pfam" id="PF14656">
    <property type="entry name" value="RAB3GAP2_C"/>
    <property type="match status" value="1"/>
</dbReference>
<comment type="similarity">
    <text evidence="2">Belongs to the Rab3-GAP regulatory subunit family.</text>
</comment>
<dbReference type="PANTHER" id="PTHR12472:SF0">
    <property type="entry name" value="RAB3 GTPASE-ACTIVATING PROTEIN NON-CATALYTIC SUBUNIT"/>
    <property type="match status" value="1"/>
</dbReference>
<dbReference type="InterPro" id="IPR032839">
    <property type="entry name" value="RAB3GAP_N"/>
</dbReference>
<dbReference type="STRING" id="7574.A0A1S3HPL3"/>
<dbReference type="PANTHER" id="PTHR12472">
    <property type="entry name" value="RAB3-GAP REGULATORY DOMAIN"/>
    <property type="match status" value="1"/>
</dbReference>
<evidence type="ECO:0000256" key="3">
    <source>
        <dbReference type="ARBA" id="ARBA00022468"/>
    </source>
</evidence>
<reference evidence="8" key="1">
    <citation type="submission" date="2025-08" db="UniProtKB">
        <authorList>
            <consortium name="RefSeq"/>
        </authorList>
    </citation>
    <scope>IDENTIFICATION</scope>
    <source>
        <tissue evidence="8">Gonads</tissue>
    </source>
</reference>
<keyword evidence="7" id="KW-1185">Reference proteome</keyword>
<dbReference type="OrthoDB" id="2019917at2759"/>
<feature type="domain" description="Rab3GAP regulatory subunit C-terminal" evidence="6">
    <location>
        <begin position="772"/>
        <end position="1352"/>
    </location>
</feature>
<accession>A0A1S3HPL3</accession>
<evidence type="ECO:0000256" key="1">
    <source>
        <dbReference type="ARBA" id="ARBA00004496"/>
    </source>
</evidence>
<dbReference type="InterPro" id="IPR029257">
    <property type="entry name" value="RAB3GAP2_C"/>
</dbReference>
<dbReference type="InParanoid" id="A0A1S3HPL3"/>
<evidence type="ECO:0000313" key="8">
    <source>
        <dbReference type="RefSeq" id="XP_013387993.1"/>
    </source>
</evidence>
<name>A0A1S3HPL3_LINAN</name>
<dbReference type="Pfam" id="PF14655">
    <property type="entry name" value="RAB3GAP2_N"/>
    <property type="match status" value="1"/>
</dbReference>
<gene>
    <name evidence="8" type="primary">LOC106157050</name>
</gene>
<dbReference type="Proteomes" id="UP000085678">
    <property type="component" value="Unplaced"/>
</dbReference>